<name>A0AAX4J5A0_9PEZI</name>
<dbReference type="Pfam" id="PF08031">
    <property type="entry name" value="BBE"/>
    <property type="match status" value="1"/>
</dbReference>
<evidence type="ECO:0000256" key="2">
    <source>
        <dbReference type="ARBA" id="ARBA00023002"/>
    </source>
</evidence>
<dbReference type="RefSeq" id="XP_062787778.1">
    <property type="nucleotide sequence ID" value="XM_062931727.1"/>
</dbReference>
<comment type="similarity">
    <text evidence="1">Belongs to the oxygen-dependent FAD-linked oxidoreductase family.</text>
</comment>
<organism evidence="4 5">
    <name type="scientific">Colletotrichum destructivum</name>
    <dbReference type="NCBI Taxonomy" id="34406"/>
    <lineage>
        <taxon>Eukaryota</taxon>
        <taxon>Fungi</taxon>
        <taxon>Dikarya</taxon>
        <taxon>Ascomycota</taxon>
        <taxon>Pezizomycotina</taxon>
        <taxon>Sordariomycetes</taxon>
        <taxon>Hypocreomycetidae</taxon>
        <taxon>Glomerellales</taxon>
        <taxon>Glomerellaceae</taxon>
        <taxon>Colletotrichum</taxon>
        <taxon>Colletotrichum destructivum species complex</taxon>
    </lineage>
</organism>
<dbReference type="GO" id="GO:0071949">
    <property type="term" value="F:FAD binding"/>
    <property type="evidence" value="ECO:0007669"/>
    <property type="project" value="InterPro"/>
</dbReference>
<reference evidence="5" key="1">
    <citation type="journal article" date="2023" name="bioRxiv">
        <title>Complete genome of the Medicago anthracnose fungus, Colletotrichum destructivum, reveals a mini-chromosome-like region within a core chromosome.</title>
        <authorList>
            <person name="Lapalu N."/>
            <person name="Simon A."/>
            <person name="Lu A."/>
            <person name="Plaumann P.-L."/>
            <person name="Amselem J."/>
            <person name="Pigne S."/>
            <person name="Auger A."/>
            <person name="Koch C."/>
            <person name="Dallery J.-F."/>
            <person name="O'Connell R.J."/>
        </authorList>
    </citation>
    <scope>NUCLEOTIDE SEQUENCE [LARGE SCALE GENOMIC DNA]</scope>
    <source>
        <strain evidence="5">CBS 520.97</strain>
    </source>
</reference>
<dbReference type="KEGG" id="cdet:87952071"/>
<dbReference type="GeneID" id="87952071"/>
<evidence type="ECO:0000313" key="4">
    <source>
        <dbReference type="EMBL" id="WQF90558.1"/>
    </source>
</evidence>
<dbReference type="EMBL" id="CP137316">
    <property type="protein sequence ID" value="WQF90558.1"/>
    <property type="molecule type" value="Genomic_DNA"/>
</dbReference>
<keyword evidence="2" id="KW-0560">Oxidoreductase</keyword>
<dbReference type="Proteomes" id="UP001322277">
    <property type="component" value="Chromosome 12"/>
</dbReference>
<gene>
    <name evidence="4" type="ORF">CDEST_15572</name>
</gene>
<dbReference type="InterPro" id="IPR006094">
    <property type="entry name" value="Oxid_FAD_bind_N"/>
</dbReference>
<dbReference type="InterPro" id="IPR050432">
    <property type="entry name" value="FAD-linked_Oxidoreductases_BP"/>
</dbReference>
<protein>
    <submittedName>
        <fullName evidence="4">Berberine/berberine, FAD-binding domain, PCMH-type, FAD-binding, type PCMH, subdomain 2</fullName>
    </submittedName>
</protein>
<dbReference type="PANTHER" id="PTHR13878:SF91">
    <property type="entry name" value="FAD BINDING DOMAIN PROTEIN (AFU_ORTHOLOGUE AFUA_6G12070)-RELATED"/>
    <property type="match status" value="1"/>
</dbReference>
<dbReference type="PANTHER" id="PTHR13878">
    <property type="entry name" value="GULONOLACTONE OXIDASE"/>
    <property type="match status" value="1"/>
</dbReference>
<accession>A0AAX4J5A0</accession>
<dbReference type="InterPro" id="IPR016169">
    <property type="entry name" value="FAD-bd_PCMH_sub2"/>
</dbReference>
<evidence type="ECO:0000313" key="5">
    <source>
        <dbReference type="Proteomes" id="UP001322277"/>
    </source>
</evidence>
<dbReference type="InterPro" id="IPR012951">
    <property type="entry name" value="BBE"/>
</dbReference>
<dbReference type="GO" id="GO:0016491">
    <property type="term" value="F:oxidoreductase activity"/>
    <property type="evidence" value="ECO:0007669"/>
    <property type="project" value="UniProtKB-KW"/>
</dbReference>
<dbReference type="InterPro" id="IPR016166">
    <property type="entry name" value="FAD-bd_PCMH"/>
</dbReference>
<sequence length="638" mass="68135">MSPRIINLYTFPCVIHSLPLLIVSQSLPIYYTLLTRSMQLLATSAMVFLSMGGLAVGELCKCSPTDACWPSAAEWAAFNATITGNLIRTVPPGSVCYPDEPNYDPEACDAVISGWSSSIFHSSDPASVSTAWSNSSCVPVYPNGTSVDGVPGAGDRGCSLGALPSYVVNATGPEEVQGALRFAREKSLRVVIKNTGHNGSGRNLGFGSLSIWTHNMKQTQFHERFQPVSCSANTTWKGSQMAITIGAGIQDGEIFDFAEKNNVVVVGGTNKDVGVVGWATGGGHGFMTGEYGMGADNVLEAAIVTPSGNFITANACQNEDIFWAIRGGGAGTFGVIVNMTMKAYPVPKMTLLGLDVAANNGTSSKAWWRFVAQLHGLLPAIQEGGVKGYYTISGPSAGQTITFGSSLFLWNAANGTAERVLAPVKALLAASNGTVTGSIQTIPVASFHDLLMMLPVTESGARATTITAARLITRRVVTEQQDLLAEVLEEVGTRVFAPTNGLPNLSMSGTMTIGHESVDNALNPAWRDSVVHLITQQTWDGSLPAADVSRIVNDMTYNKLNALRRLDPGSGTYLNEANTFEPGWQWSFFGPNYGRLRSVKEKYDPEALLWCPQCVGGEDWVQREDGRLCEAYKPFGAR</sequence>
<proteinExistence type="inferred from homology"/>
<dbReference type="InterPro" id="IPR036318">
    <property type="entry name" value="FAD-bd_PCMH-like_sf"/>
</dbReference>
<dbReference type="Gene3D" id="3.30.465.10">
    <property type="match status" value="2"/>
</dbReference>
<dbReference type="SUPFAM" id="SSF56176">
    <property type="entry name" value="FAD-binding/transporter-associated domain-like"/>
    <property type="match status" value="1"/>
</dbReference>
<feature type="domain" description="FAD-binding PCMH-type" evidence="3">
    <location>
        <begin position="160"/>
        <end position="346"/>
    </location>
</feature>
<keyword evidence="5" id="KW-1185">Reference proteome</keyword>
<dbReference type="AlphaFoldDB" id="A0AAX4J5A0"/>
<evidence type="ECO:0000259" key="3">
    <source>
        <dbReference type="PROSITE" id="PS51387"/>
    </source>
</evidence>
<evidence type="ECO:0000256" key="1">
    <source>
        <dbReference type="ARBA" id="ARBA00005466"/>
    </source>
</evidence>
<dbReference type="Pfam" id="PF01565">
    <property type="entry name" value="FAD_binding_4"/>
    <property type="match status" value="1"/>
</dbReference>
<dbReference type="PROSITE" id="PS51387">
    <property type="entry name" value="FAD_PCMH"/>
    <property type="match status" value="1"/>
</dbReference>